<comment type="caution">
    <text evidence="2">The sequence shown here is derived from an EMBL/GenBank/DDBJ whole genome shotgun (WGS) entry which is preliminary data.</text>
</comment>
<name>H1S9Y0_9BURK</name>
<dbReference type="AlphaFoldDB" id="H1S9Y0"/>
<gene>
    <name evidence="2" type="ORF">OR16_24425</name>
</gene>
<proteinExistence type="predicted"/>
<evidence type="ECO:0000313" key="2">
    <source>
        <dbReference type="EMBL" id="EHP40665.1"/>
    </source>
</evidence>
<protein>
    <submittedName>
        <fullName evidence="2">Uncharacterized protein</fullName>
    </submittedName>
</protein>
<dbReference type="OrthoDB" id="8969419at2"/>
<organism evidence="2 3">
    <name type="scientific">Cupriavidus basilensis OR16</name>
    <dbReference type="NCBI Taxonomy" id="1127483"/>
    <lineage>
        <taxon>Bacteria</taxon>
        <taxon>Pseudomonadati</taxon>
        <taxon>Pseudomonadota</taxon>
        <taxon>Betaproteobacteria</taxon>
        <taxon>Burkholderiales</taxon>
        <taxon>Burkholderiaceae</taxon>
        <taxon>Cupriavidus</taxon>
    </lineage>
</organism>
<evidence type="ECO:0000313" key="3">
    <source>
        <dbReference type="Proteomes" id="UP000005808"/>
    </source>
</evidence>
<dbReference type="RefSeq" id="WP_006160241.1">
    <property type="nucleotide sequence ID" value="NZ_AHJE01000061.1"/>
</dbReference>
<dbReference type="EMBL" id="AHJE01000061">
    <property type="protein sequence ID" value="EHP40665.1"/>
    <property type="molecule type" value="Genomic_DNA"/>
</dbReference>
<dbReference type="PATRIC" id="fig|1127483.3.peg.4882"/>
<sequence length="71" mass="7877">MLPCERCKRQAGRPGHLPPHKDLEAARANAQSQDGAAYVYHCRQCGHTMVLRSPSLEAPDYWVLEDQASSA</sequence>
<dbReference type="Proteomes" id="UP000005808">
    <property type="component" value="Unassembled WGS sequence"/>
</dbReference>
<accession>H1S9Y0</accession>
<evidence type="ECO:0000256" key="1">
    <source>
        <dbReference type="SAM" id="MobiDB-lite"/>
    </source>
</evidence>
<reference evidence="2 3" key="1">
    <citation type="journal article" date="2012" name="J. Bacteriol.">
        <title>De Novo Genome Project of Cupriavidus basilensis OR16.</title>
        <authorList>
            <person name="Cserhati M."/>
            <person name="Kriszt B."/>
            <person name="Szoboszlay S."/>
            <person name="Toth A."/>
            <person name="Szabo I."/>
            <person name="Tancsics A."/>
            <person name="Nagy I."/>
            <person name="Horvath B."/>
            <person name="Nagy I."/>
            <person name="Kukolya J."/>
        </authorList>
    </citation>
    <scope>NUCLEOTIDE SEQUENCE [LARGE SCALE GENOMIC DNA]</scope>
    <source>
        <strain evidence="2 3">OR16</strain>
    </source>
</reference>
<feature type="region of interest" description="Disordered" evidence="1">
    <location>
        <begin position="1"/>
        <end position="21"/>
    </location>
</feature>